<accession>A0ABS7CIH7</accession>
<dbReference type="Gene3D" id="3.20.20.100">
    <property type="entry name" value="NADP-dependent oxidoreductase domain"/>
    <property type="match status" value="1"/>
</dbReference>
<feature type="non-terminal residue" evidence="1">
    <location>
        <position position="74"/>
    </location>
</feature>
<organism evidence="1 2">
    <name type="scientific">Paenibacillus sepulcri</name>
    <dbReference type="NCBI Taxonomy" id="359917"/>
    <lineage>
        <taxon>Bacteria</taxon>
        <taxon>Bacillati</taxon>
        <taxon>Bacillota</taxon>
        <taxon>Bacilli</taxon>
        <taxon>Bacillales</taxon>
        <taxon>Paenibacillaceae</taxon>
        <taxon>Paenibacillus</taxon>
    </lineage>
</organism>
<dbReference type="InterPro" id="IPR036812">
    <property type="entry name" value="NAD(P)_OxRdtase_dom_sf"/>
</dbReference>
<comment type="caution">
    <text evidence="1">The sequence shown here is derived from an EMBL/GenBank/DDBJ whole genome shotgun (WGS) entry which is preliminary data.</text>
</comment>
<dbReference type="SUPFAM" id="SSF51430">
    <property type="entry name" value="NAD(P)-linked oxidoreductase"/>
    <property type="match status" value="1"/>
</dbReference>
<evidence type="ECO:0000313" key="2">
    <source>
        <dbReference type="Proteomes" id="UP001519887"/>
    </source>
</evidence>
<dbReference type="EMBL" id="JAHZIK010002434">
    <property type="protein sequence ID" value="MBW7460750.1"/>
    <property type="molecule type" value="Genomic_DNA"/>
</dbReference>
<protein>
    <recommendedName>
        <fullName evidence="3">Aldo/keto reductase</fullName>
    </recommendedName>
</protein>
<dbReference type="Proteomes" id="UP001519887">
    <property type="component" value="Unassembled WGS sequence"/>
</dbReference>
<name>A0ABS7CIH7_9BACL</name>
<sequence length="74" mass="7756">MEVIYAAAKDGISRFCLRGLIKQGGNEMQYTTLGQTGIRVSKLGLGGAPLGGDFGATTDEEIERVVHTALDSGI</sequence>
<keyword evidence="2" id="KW-1185">Reference proteome</keyword>
<reference evidence="1 2" key="1">
    <citation type="submission" date="2021-07" db="EMBL/GenBank/DDBJ databases">
        <title>Paenibacillus radiodurans sp. nov., isolated from the southeastern edge of Tengger Desert.</title>
        <authorList>
            <person name="Zhang G."/>
        </authorList>
    </citation>
    <scope>NUCLEOTIDE SEQUENCE [LARGE SCALE GENOMIC DNA]</scope>
    <source>
        <strain evidence="1 2">CCM 7311</strain>
    </source>
</reference>
<evidence type="ECO:0008006" key="3">
    <source>
        <dbReference type="Google" id="ProtNLM"/>
    </source>
</evidence>
<proteinExistence type="predicted"/>
<evidence type="ECO:0000313" key="1">
    <source>
        <dbReference type="EMBL" id="MBW7460750.1"/>
    </source>
</evidence>
<gene>
    <name evidence="1" type="ORF">K0U00_42465</name>
</gene>